<gene>
    <name evidence="2" type="ORF">H9661_16440</name>
</gene>
<comment type="caution">
    <text evidence="2">The sequence shown here is derived from an EMBL/GenBank/DDBJ whole genome shotgun (WGS) entry which is preliminary data.</text>
</comment>
<dbReference type="NCBIfam" id="NF038324">
    <property type="entry name" value="DrmB_fam"/>
    <property type="match status" value="1"/>
</dbReference>
<accession>A0ABR8PXP0</accession>
<evidence type="ECO:0000313" key="3">
    <source>
        <dbReference type="Proteomes" id="UP000627781"/>
    </source>
</evidence>
<name>A0ABR8PXP0_9CLOT</name>
<dbReference type="Pfam" id="PF09369">
    <property type="entry name" value="MZB"/>
    <property type="match status" value="1"/>
</dbReference>
<reference evidence="2 3" key="1">
    <citation type="submission" date="2020-08" db="EMBL/GenBank/DDBJ databases">
        <title>A Genomic Blueprint of the Chicken Gut Microbiome.</title>
        <authorList>
            <person name="Gilroy R."/>
            <person name="Ravi A."/>
            <person name="Getino M."/>
            <person name="Pursley I."/>
            <person name="Horton D.L."/>
            <person name="Alikhan N.-F."/>
            <person name="Baker D."/>
            <person name="Gharbi K."/>
            <person name="Hall N."/>
            <person name="Watson M."/>
            <person name="Adriaenssens E.M."/>
            <person name="Foster-Nyarko E."/>
            <person name="Jarju S."/>
            <person name="Secka A."/>
            <person name="Antonio M."/>
            <person name="Oren A."/>
            <person name="Chaudhuri R."/>
            <person name="La Ragione R.M."/>
            <person name="Hildebrand F."/>
            <person name="Pallen M.J."/>
        </authorList>
    </citation>
    <scope>NUCLEOTIDE SEQUENCE [LARGE SCALE GENOMIC DNA]</scope>
    <source>
        <strain evidence="2 3">Sa3CVN1</strain>
    </source>
</reference>
<dbReference type="InterPro" id="IPR018973">
    <property type="entry name" value="MZB"/>
</dbReference>
<feature type="domain" description="MrfA-like Zn-binding" evidence="1">
    <location>
        <begin position="441"/>
        <end position="537"/>
    </location>
</feature>
<evidence type="ECO:0000313" key="2">
    <source>
        <dbReference type="EMBL" id="MBD7912942.1"/>
    </source>
</evidence>
<dbReference type="RefSeq" id="WP_191769853.1">
    <property type="nucleotide sequence ID" value="NZ_JACSRA010000031.1"/>
</dbReference>
<evidence type="ECO:0000259" key="1">
    <source>
        <dbReference type="Pfam" id="PF09369"/>
    </source>
</evidence>
<dbReference type="Proteomes" id="UP000627781">
    <property type="component" value="Unassembled WGS sequence"/>
</dbReference>
<dbReference type="EMBL" id="JACSRA010000031">
    <property type="protein sequence ID" value="MBD7912942.1"/>
    <property type="molecule type" value="Genomic_DNA"/>
</dbReference>
<organism evidence="2 3">
    <name type="scientific">Clostridium cibarium</name>
    <dbReference type="NCBI Taxonomy" id="2762247"/>
    <lineage>
        <taxon>Bacteria</taxon>
        <taxon>Bacillati</taxon>
        <taxon>Bacillota</taxon>
        <taxon>Clostridia</taxon>
        <taxon>Eubacteriales</taxon>
        <taxon>Clostridiaceae</taxon>
        <taxon>Clostridium</taxon>
    </lineage>
</organism>
<keyword evidence="3" id="KW-1185">Reference proteome</keyword>
<dbReference type="InterPro" id="IPR047721">
    <property type="entry name" value="DrmB"/>
</dbReference>
<proteinExistence type="predicted"/>
<sequence>MINKLGEIRPGQLITTFGPGAILDSVKDSVVILDTNYWKNTGRRITDARLASYLGVDYFLSPRTSFKEDLPVVSFPNYHICSSKKCNRLFDIRDDFELEKYLKFGPTCPDCGKPAYPARFIVSCKDGHLDDFPWKWWVHHGETNCTGKMKLISTGNTSSLGDLKVICECGDSRSMTGATEIKNFSGFMCTGRYPHRPGKKEYNKCKKGVVPLQRGASNVYFPVLRSAISIPPWINPLYSLIDEHYKSIKDLREYLGEDADEKVYDKHFKPKYSFQEFKDALKRRDDKIKEYVEIKEMEYSAITHFEDFDYKREDYFKAEEEVLPSYLEKYFSRIIKVHRLREVLVLLGFMRNDSPEPEVDEPVGITKLSVNPNDRWLPAVNINGEGIFIEFNKESINKWSDDPHIHKLSKKYTEHYDKYIEEKGWKNAKSKNIVYVLLHTFAHVLIKELSMKCGYSSAAIKERIYFSENMCGVLLYTGSSDKEGSLGGLVEMGRICNFTEILLNALKNSITCTTDPRCMTLEPEQQRINGAACHSCTMISETSCESGNRLLDRCTLLTLSGRQVNGYFDELVRTECGIEI</sequence>
<protein>
    <submittedName>
        <fullName evidence="2">DUF1998 domain-containing protein</fullName>
    </submittedName>
</protein>